<dbReference type="AlphaFoldDB" id="A0A1B6C0P6"/>
<reference evidence="1" key="1">
    <citation type="submission" date="2015-12" db="EMBL/GenBank/DDBJ databases">
        <title>De novo transcriptome assembly of four potential Pierce s Disease insect vectors from Arizona vineyards.</title>
        <authorList>
            <person name="Tassone E.E."/>
        </authorList>
    </citation>
    <scope>NUCLEOTIDE SEQUENCE</scope>
</reference>
<dbReference type="GO" id="GO:0016567">
    <property type="term" value="P:protein ubiquitination"/>
    <property type="evidence" value="ECO:0007669"/>
    <property type="project" value="UniProtKB-UniPathway"/>
</dbReference>
<dbReference type="GO" id="GO:0043161">
    <property type="term" value="P:proteasome-mediated ubiquitin-dependent protein catabolic process"/>
    <property type="evidence" value="ECO:0007669"/>
    <property type="project" value="TreeGrafter"/>
</dbReference>
<accession>A0A1B6C0P6</accession>
<dbReference type="GO" id="GO:0005737">
    <property type="term" value="C:cytoplasm"/>
    <property type="evidence" value="ECO:0007669"/>
    <property type="project" value="TreeGrafter"/>
</dbReference>
<dbReference type="GO" id="GO:0061630">
    <property type="term" value="F:ubiquitin protein ligase activity"/>
    <property type="evidence" value="ECO:0007669"/>
    <property type="project" value="TreeGrafter"/>
</dbReference>
<proteinExistence type="predicted"/>
<dbReference type="InterPro" id="IPR004162">
    <property type="entry name" value="SINA-like_animal"/>
</dbReference>
<gene>
    <name evidence="1" type="ORF">g.24277</name>
</gene>
<dbReference type="GO" id="GO:0031624">
    <property type="term" value="F:ubiquitin conjugating enzyme binding"/>
    <property type="evidence" value="ECO:0007669"/>
    <property type="project" value="TreeGrafter"/>
</dbReference>
<dbReference type="PANTHER" id="PTHR45877">
    <property type="entry name" value="E3 UBIQUITIN-PROTEIN LIGASE SIAH2"/>
    <property type="match status" value="1"/>
</dbReference>
<sequence>MVEEMSSDDLKEIIKKLQAAAKCSVCLGCVRPPVQMCENGHMICSVCKPAAECNGDICPYCKSDFIDIKCVHMNTILSALPKDHNTDCNSAFCEGENHSSVCEKRMVVCRIINCSKEMPLVMLMNHLKQKHKNISLLEGKTGTLGHYTQVIQNTTESHTYVSPILAHGCFFWKVTKIDHLKQLIMMFLVSLPTHSDHLKMVSVIKFTNNEKEISYSQKVWEENVEFEHIFANVTCISVPFNMINFLVSKNNCINYNCDIIKFDKISFDKFSL</sequence>
<dbReference type="PANTHER" id="PTHR45877:SF2">
    <property type="entry name" value="E3 UBIQUITIN-PROTEIN LIGASE SINA-RELATED"/>
    <property type="match status" value="1"/>
</dbReference>
<dbReference type="UniPathway" id="UPA00143"/>
<name>A0A1B6C0P6_9HEMI</name>
<dbReference type="EMBL" id="GEDC01030459">
    <property type="protein sequence ID" value="JAS06839.1"/>
    <property type="molecule type" value="Transcribed_RNA"/>
</dbReference>
<evidence type="ECO:0000313" key="1">
    <source>
        <dbReference type="EMBL" id="JAS06839.1"/>
    </source>
</evidence>
<protein>
    <submittedName>
        <fullName evidence="1">Uncharacterized protein</fullName>
    </submittedName>
</protein>
<dbReference type="SUPFAM" id="SSF49599">
    <property type="entry name" value="TRAF domain-like"/>
    <property type="match status" value="1"/>
</dbReference>
<organism evidence="1">
    <name type="scientific">Clastoptera arizonana</name>
    <name type="common">Arizona spittle bug</name>
    <dbReference type="NCBI Taxonomy" id="38151"/>
    <lineage>
        <taxon>Eukaryota</taxon>
        <taxon>Metazoa</taxon>
        <taxon>Ecdysozoa</taxon>
        <taxon>Arthropoda</taxon>
        <taxon>Hexapoda</taxon>
        <taxon>Insecta</taxon>
        <taxon>Pterygota</taxon>
        <taxon>Neoptera</taxon>
        <taxon>Paraneoptera</taxon>
        <taxon>Hemiptera</taxon>
        <taxon>Auchenorrhyncha</taxon>
        <taxon>Cercopoidea</taxon>
        <taxon>Clastopteridae</taxon>
        <taxon>Clastoptera</taxon>
    </lineage>
</organism>